<dbReference type="EMBL" id="QQXL01000001">
    <property type="protein sequence ID" value="RKW71433.1"/>
    <property type="molecule type" value="Genomic_DNA"/>
</dbReference>
<dbReference type="Proteomes" id="UP000273119">
    <property type="component" value="Unassembled WGS sequence"/>
</dbReference>
<evidence type="ECO:0000313" key="2">
    <source>
        <dbReference type="EMBL" id="RKW71433.1"/>
    </source>
</evidence>
<dbReference type="RefSeq" id="WP_121483696.1">
    <property type="nucleotide sequence ID" value="NZ_QQXL01000001.1"/>
</dbReference>
<dbReference type="AlphaFoldDB" id="A0A496PLM8"/>
<reference evidence="2 3" key="1">
    <citation type="submission" date="2018-07" db="EMBL/GenBank/DDBJ databases">
        <title>Arthrobacter sp. nov., isolated from raw cow's milk with high bacterial count.</title>
        <authorList>
            <person name="Hahne J."/>
            <person name="Isele D."/>
            <person name="Lipski A."/>
        </authorList>
    </citation>
    <scope>NUCLEOTIDE SEQUENCE [LARGE SCALE GENOMIC DNA]</scope>
    <source>
        <strain evidence="2 3">JZ R-183</strain>
    </source>
</reference>
<accession>A0A496PLM8</accession>
<comment type="caution">
    <text evidence="2">The sequence shown here is derived from an EMBL/GenBank/DDBJ whole genome shotgun (WGS) entry which is preliminary data.</text>
</comment>
<keyword evidence="3" id="KW-1185">Reference proteome</keyword>
<evidence type="ECO:0000256" key="1">
    <source>
        <dbReference type="SAM" id="Phobius"/>
    </source>
</evidence>
<name>A0A496PLM8_9MICC</name>
<protein>
    <submittedName>
        <fullName evidence="2">DUF3188 domain-containing protein</fullName>
    </submittedName>
</protein>
<keyword evidence="1" id="KW-0812">Transmembrane</keyword>
<sequence length="88" mass="9193">MLNWDTASTATKVSLLGAIGLMVAGLILALVGASTQNKPLMFIALGLLALGIITHLVGFGIRAAEQRRNIRGNHSGTGGQRPARKGRM</sequence>
<gene>
    <name evidence="2" type="ORF">DWQ67_00860</name>
</gene>
<proteinExistence type="predicted"/>
<keyword evidence="1" id="KW-0472">Membrane</keyword>
<feature type="transmembrane region" description="Helical" evidence="1">
    <location>
        <begin position="40"/>
        <end position="61"/>
    </location>
</feature>
<evidence type="ECO:0000313" key="3">
    <source>
        <dbReference type="Proteomes" id="UP000273119"/>
    </source>
</evidence>
<organism evidence="2 3">
    <name type="scientific">Galactobacter caseinivorans</name>
    <dbReference type="NCBI Taxonomy" id="2676123"/>
    <lineage>
        <taxon>Bacteria</taxon>
        <taxon>Bacillati</taxon>
        <taxon>Actinomycetota</taxon>
        <taxon>Actinomycetes</taxon>
        <taxon>Micrococcales</taxon>
        <taxon>Micrococcaceae</taxon>
        <taxon>Galactobacter</taxon>
    </lineage>
</organism>
<feature type="transmembrane region" description="Helical" evidence="1">
    <location>
        <begin position="12"/>
        <end position="34"/>
    </location>
</feature>
<keyword evidence="1" id="KW-1133">Transmembrane helix</keyword>